<dbReference type="InterPro" id="IPR015526">
    <property type="entry name" value="Frizzled/SFRP"/>
</dbReference>
<evidence type="ECO:0000313" key="6">
    <source>
        <dbReference type="Proteomes" id="UP000316079"/>
    </source>
</evidence>
<feature type="domain" description="FZ" evidence="4">
    <location>
        <begin position="31"/>
        <end position="107"/>
    </location>
</feature>
<proteinExistence type="predicted"/>
<dbReference type="GO" id="GO:0005886">
    <property type="term" value="C:plasma membrane"/>
    <property type="evidence" value="ECO:0007669"/>
    <property type="project" value="TreeGrafter"/>
</dbReference>
<dbReference type="Gene3D" id="1.10.2000.10">
    <property type="entry name" value="Frizzled cysteine-rich domain"/>
    <property type="match status" value="1"/>
</dbReference>
<keyword evidence="1" id="KW-0217">Developmental protein</keyword>
<dbReference type="InterPro" id="IPR020067">
    <property type="entry name" value="Frizzled_dom"/>
</dbReference>
<feature type="chain" id="PRO_5021757698" description="FZ domain-containing protein" evidence="3">
    <location>
        <begin position="26"/>
        <end position="107"/>
    </location>
</feature>
<sequence>MWHIRAFLLWTQFLCILTIHMESLGSHSLFTCEAIGLRMCQDLPYNTTFMPNLLNHYDQQTAALAMEVNLSLSSRSFCWEKEEVAGKRCCHGARCHGLWLVVGFECG</sequence>
<evidence type="ECO:0000259" key="4">
    <source>
        <dbReference type="SMART" id="SM00063"/>
    </source>
</evidence>
<dbReference type="PANTHER" id="PTHR11309">
    <property type="entry name" value="FRIZZLED"/>
    <property type="match status" value="1"/>
</dbReference>
<dbReference type="AlphaFoldDB" id="A0A553Q906"/>
<dbReference type="OrthoDB" id="8934807at2759"/>
<keyword evidence="3" id="KW-0732">Signal</keyword>
<dbReference type="PANTHER" id="PTHR11309:SF22">
    <property type="entry name" value="FRIZZLED-3"/>
    <property type="match status" value="1"/>
</dbReference>
<dbReference type="GO" id="GO:0042813">
    <property type="term" value="F:Wnt receptor activity"/>
    <property type="evidence" value="ECO:0007669"/>
    <property type="project" value="TreeGrafter"/>
</dbReference>
<feature type="signal peptide" evidence="3">
    <location>
        <begin position="1"/>
        <end position="25"/>
    </location>
</feature>
<dbReference type="GO" id="GO:0017147">
    <property type="term" value="F:Wnt-protein binding"/>
    <property type="evidence" value="ECO:0007669"/>
    <property type="project" value="TreeGrafter"/>
</dbReference>
<evidence type="ECO:0000256" key="2">
    <source>
        <dbReference type="ARBA" id="ARBA00023157"/>
    </source>
</evidence>
<accession>A0A553Q906</accession>
<dbReference type="GO" id="GO:0060070">
    <property type="term" value="P:canonical Wnt signaling pathway"/>
    <property type="evidence" value="ECO:0007669"/>
    <property type="project" value="TreeGrafter"/>
</dbReference>
<dbReference type="GO" id="GO:0035567">
    <property type="term" value="P:non-canonical Wnt signaling pathway"/>
    <property type="evidence" value="ECO:0007669"/>
    <property type="project" value="TreeGrafter"/>
</dbReference>
<dbReference type="InterPro" id="IPR036790">
    <property type="entry name" value="Frizzled_dom_sf"/>
</dbReference>
<dbReference type="EMBL" id="SRMA01026219">
    <property type="protein sequence ID" value="TRY86397.1"/>
    <property type="molecule type" value="Genomic_DNA"/>
</dbReference>
<dbReference type="SMART" id="SM00063">
    <property type="entry name" value="FRI"/>
    <property type="match status" value="1"/>
</dbReference>
<gene>
    <name evidence="5" type="ORF">DNTS_025356</name>
</gene>
<dbReference type="Proteomes" id="UP000316079">
    <property type="component" value="Unassembled WGS sequence"/>
</dbReference>
<protein>
    <recommendedName>
        <fullName evidence="4">FZ domain-containing protein</fullName>
    </recommendedName>
</protein>
<evidence type="ECO:0000256" key="1">
    <source>
        <dbReference type="ARBA" id="ARBA00022473"/>
    </source>
</evidence>
<dbReference type="STRING" id="623744.A0A553Q906"/>
<keyword evidence="6" id="KW-1185">Reference proteome</keyword>
<evidence type="ECO:0000313" key="5">
    <source>
        <dbReference type="EMBL" id="TRY86397.1"/>
    </source>
</evidence>
<organism evidence="5 6">
    <name type="scientific">Danionella cerebrum</name>
    <dbReference type="NCBI Taxonomy" id="2873325"/>
    <lineage>
        <taxon>Eukaryota</taxon>
        <taxon>Metazoa</taxon>
        <taxon>Chordata</taxon>
        <taxon>Craniata</taxon>
        <taxon>Vertebrata</taxon>
        <taxon>Euteleostomi</taxon>
        <taxon>Actinopterygii</taxon>
        <taxon>Neopterygii</taxon>
        <taxon>Teleostei</taxon>
        <taxon>Ostariophysi</taxon>
        <taxon>Cypriniformes</taxon>
        <taxon>Danionidae</taxon>
        <taxon>Danioninae</taxon>
        <taxon>Danionella</taxon>
    </lineage>
</organism>
<reference evidence="5 6" key="1">
    <citation type="journal article" date="2019" name="Sci. Data">
        <title>Hybrid genome assembly and annotation of Danionella translucida.</title>
        <authorList>
            <person name="Kadobianskyi M."/>
            <person name="Schulze L."/>
            <person name="Schuelke M."/>
            <person name="Judkewitz B."/>
        </authorList>
    </citation>
    <scope>NUCLEOTIDE SEQUENCE [LARGE SCALE GENOMIC DNA]</scope>
    <source>
        <strain evidence="5 6">Bolton</strain>
    </source>
</reference>
<comment type="caution">
    <text evidence="5">The sequence shown here is derived from an EMBL/GenBank/DDBJ whole genome shotgun (WGS) entry which is preliminary data.</text>
</comment>
<keyword evidence="2" id="KW-1015">Disulfide bond</keyword>
<evidence type="ECO:0000256" key="3">
    <source>
        <dbReference type="SAM" id="SignalP"/>
    </source>
</evidence>
<name>A0A553Q906_9TELE</name>
<dbReference type="SUPFAM" id="SSF63501">
    <property type="entry name" value="Frizzled cysteine-rich domain"/>
    <property type="match status" value="1"/>
</dbReference>